<dbReference type="OrthoDB" id="2507294at2759"/>
<protein>
    <submittedName>
        <fullName evidence="1">Uncharacterized protein</fullName>
    </submittedName>
</protein>
<evidence type="ECO:0000313" key="2">
    <source>
        <dbReference type="Proteomes" id="UP000765509"/>
    </source>
</evidence>
<name>A0A9Q3H905_9BASI</name>
<proteinExistence type="predicted"/>
<reference evidence="1" key="1">
    <citation type="submission" date="2021-03" db="EMBL/GenBank/DDBJ databases">
        <title>Draft genome sequence of rust myrtle Austropuccinia psidii MF-1, a brazilian biotype.</title>
        <authorList>
            <person name="Quecine M.C."/>
            <person name="Pachon D.M.R."/>
            <person name="Bonatelli M.L."/>
            <person name="Correr F.H."/>
            <person name="Franceschini L.M."/>
            <person name="Leite T.F."/>
            <person name="Margarido G.R.A."/>
            <person name="Almeida C.A."/>
            <person name="Ferrarezi J.A."/>
            <person name="Labate C.A."/>
        </authorList>
    </citation>
    <scope>NUCLEOTIDE SEQUENCE</scope>
    <source>
        <strain evidence="1">MF-1</strain>
    </source>
</reference>
<organism evidence="1 2">
    <name type="scientific">Austropuccinia psidii MF-1</name>
    <dbReference type="NCBI Taxonomy" id="1389203"/>
    <lineage>
        <taxon>Eukaryota</taxon>
        <taxon>Fungi</taxon>
        <taxon>Dikarya</taxon>
        <taxon>Basidiomycota</taxon>
        <taxon>Pucciniomycotina</taxon>
        <taxon>Pucciniomycetes</taxon>
        <taxon>Pucciniales</taxon>
        <taxon>Sphaerophragmiaceae</taxon>
        <taxon>Austropuccinia</taxon>
    </lineage>
</organism>
<dbReference type="EMBL" id="AVOT02013264">
    <property type="protein sequence ID" value="MBW0495732.1"/>
    <property type="molecule type" value="Genomic_DNA"/>
</dbReference>
<keyword evidence="2" id="KW-1185">Reference proteome</keyword>
<dbReference type="Proteomes" id="UP000765509">
    <property type="component" value="Unassembled WGS sequence"/>
</dbReference>
<comment type="caution">
    <text evidence="1">The sequence shown here is derived from an EMBL/GenBank/DDBJ whole genome shotgun (WGS) entry which is preliminary data.</text>
</comment>
<evidence type="ECO:0000313" key="1">
    <source>
        <dbReference type="EMBL" id="MBW0495732.1"/>
    </source>
</evidence>
<sequence>MKPQPQGHVLDNPYHQEDIKAYALLVNKARSPSQYQDGGNMSYCEKEAFKKFPEASSWPKFSGIGENDYMELIDYINRLFIDVPRMQYYWITAILNTEFKGNAYILYTEMKEIHGRGSWPWWKSQIIQKHCNDPYKWCLRKLKRLQAIGPQINIQMGKHKLLMQMPGELDHAVKFRHNQSFTLYDIANPLQDLRKRTKVGKNSQFKSTSFKEKQPLRVDYKENPKEKILEVTKKKNTCHNCG</sequence>
<dbReference type="AlphaFoldDB" id="A0A9Q3H905"/>
<accession>A0A9Q3H905</accession>
<gene>
    <name evidence="1" type="ORF">O181_035447</name>
</gene>